<name>A0A1S8TE94_9CLOT</name>
<evidence type="ECO:0000313" key="2">
    <source>
        <dbReference type="EMBL" id="OOM76137.1"/>
    </source>
</evidence>
<dbReference type="RefSeq" id="WP_077847950.1">
    <property type="nucleotide sequence ID" value="NZ_LZZM01000177.1"/>
</dbReference>
<reference evidence="2 3" key="1">
    <citation type="submission" date="2016-05" db="EMBL/GenBank/DDBJ databases">
        <title>Microbial solvent formation.</title>
        <authorList>
            <person name="Poehlein A."/>
            <person name="Montoya Solano J.D."/>
            <person name="Flitsch S."/>
            <person name="Krabben P."/>
            <person name="Duerre P."/>
            <person name="Daniel R."/>
        </authorList>
    </citation>
    <scope>NUCLEOTIDE SEQUENCE [LARGE SCALE GENOMIC DNA]</scope>
    <source>
        <strain evidence="2 3">DSM 2619</strain>
    </source>
</reference>
<dbReference type="AlphaFoldDB" id="A0A1S8TE94"/>
<feature type="transmembrane region" description="Helical" evidence="1">
    <location>
        <begin position="104"/>
        <end position="122"/>
    </location>
</feature>
<keyword evidence="1" id="KW-1133">Transmembrane helix</keyword>
<dbReference type="EMBL" id="LZZM01000177">
    <property type="protein sequence ID" value="OOM76137.1"/>
    <property type="molecule type" value="Genomic_DNA"/>
</dbReference>
<keyword evidence="1" id="KW-0812">Transmembrane</keyword>
<feature type="transmembrane region" description="Helical" evidence="1">
    <location>
        <begin position="79"/>
        <end position="98"/>
    </location>
</feature>
<accession>A0A1S8TE94</accession>
<organism evidence="2 3">
    <name type="scientific">Clostridium puniceum</name>
    <dbReference type="NCBI Taxonomy" id="29367"/>
    <lineage>
        <taxon>Bacteria</taxon>
        <taxon>Bacillati</taxon>
        <taxon>Bacillota</taxon>
        <taxon>Clostridia</taxon>
        <taxon>Eubacteriales</taxon>
        <taxon>Clostridiaceae</taxon>
        <taxon>Clostridium</taxon>
    </lineage>
</organism>
<evidence type="ECO:0000256" key="1">
    <source>
        <dbReference type="SAM" id="Phobius"/>
    </source>
</evidence>
<proteinExistence type="predicted"/>
<evidence type="ECO:0000313" key="3">
    <source>
        <dbReference type="Proteomes" id="UP000190890"/>
    </source>
</evidence>
<protein>
    <submittedName>
        <fullName evidence="2">Uncharacterized protein</fullName>
    </submittedName>
</protein>
<dbReference type="Proteomes" id="UP000190890">
    <property type="component" value="Unassembled WGS sequence"/>
</dbReference>
<sequence>MSIYLFAIIAIVFVANASFHDQIKGVSSYSKLDKAGILFNIILSVAYLSVYVITNIVFMASDKSYENQFEEIQRGFSDFIEFGVILVCVISIALSVKLRKMGKSIISFWIQFFPMIILLTKYL</sequence>
<gene>
    <name evidence="2" type="ORF">CLPUN_28610</name>
</gene>
<keyword evidence="3" id="KW-1185">Reference proteome</keyword>
<feature type="transmembrane region" description="Helical" evidence="1">
    <location>
        <begin position="35"/>
        <end position="58"/>
    </location>
</feature>
<comment type="caution">
    <text evidence="2">The sequence shown here is derived from an EMBL/GenBank/DDBJ whole genome shotgun (WGS) entry which is preliminary data.</text>
</comment>
<keyword evidence="1" id="KW-0472">Membrane</keyword>